<evidence type="ECO:0000313" key="1">
    <source>
        <dbReference type="EMBL" id="GGI53932.1"/>
    </source>
</evidence>
<accession>A0A8J3AVX8</accession>
<organism evidence="1 2">
    <name type="scientific">Oxalicibacterium solurbis</name>
    <dbReference type="NCBI Taxonomy" id="69280"/>
    <lineage>
        <taxon>Bacteria</taxon>
        <taxon>Pseudomonadati</taxon>
        <taxon>Pseudomonadota</taxon>
        <taxon>Betaproteobacteria</taxon>
        <taxon>Burkholderiales</taxon>
        <taxon>Oxalobacteraceae</taxon>
        <taxon>Oxalicibacterium</taxon>
    </lineage>
</organism>
<sequence length="134" mass="15047">MKMTQPMQHLPAARNVFGEPLVPCSFEPMTGFFRDGCCRTCDEDKGEHTVCVVMTATFLAFSISCGNDLSTPRLEWGFPGLQPGDQWCLCASRWIEAWRAGVAPAVVLESTNQKMLDVVPLEELRKYAYVRPEE</sequence>
<comment type="caution">
    <text evidence="1">The sequence shown here is derived from an EMBL/GenBank/DDBJ whole genome shotgun (WGS) entry which is preliminary data.</text>
</comment>
<gene>
    <name evidence="1" type="ORF">GCM10011430_11060</name>
</gene>
<dbReference type="PANTHER" id="PTHR37466:SF1">
    <property type="entry name" value="SLR1628 PROTEIN"/>
    <property type="match status" value="1"/>
</dbReference>
<protein>
    <recommendedName>
        <fullName evidence="3">DUF2237 domain-containing protein</fullName>
    </recommendedName>
</protein>
<reference evidence="1" key="1">
    <citation type="journal article" date="2014" name="Int. J. Syst. Evol. Microbiol.">
        <title>Complete genome sequence of Corynebacterium casei LMG S-19264T (=DSM 44701T), isolated from a smear-ripened cheese.</title>
        <authorList>
            <consortium name="US DOE Joint Genome Institute (JGI-PGF)"/>
            <person name="Walter F."/>
            <person name="Albersmeier A."/>
            <person name="Kalinowski J."/>
            <person name="Ruckert C."/>
        </authorList>
    </citation>
    <scope>NUCLEOTIDE SEQUENCE</scope>
    <source>
        <strain evidence="1">CCM 7664</strain>
    </source>
</reference>
<evidence type="ECO:0008006" key="3">
    <source>
        <dbReference type="Google" id="ProtNLM"/>
    </source>
</evidence>
<reference evidence="1" key="2">
    <citation type="submission" date="2020-09" db="EMBL/GenBank/DDBJ databases">
        <authorList>
            <person name="Sun Q."/>
            <person name="Sedlacek I."/>
        </authorList>
    </citation>
    <scope>NUCLEOTIDE SEQUENCE</scope>
    <source>
        <strain evidence="1">CCM 7664</strain>
    </source>
</reference>
<evidence type="ECO:0000313" key="2">
    <source>
        <dbReference type="Proteomes" id="UP000627205"/>
    </source>
</evidence>
<dbReference type="InterPro" id="IPR018714">
    <property type="entry name" value="DUF2237"/>
</dbReference>
<name>A0A8J3AVX8_9BURK</name>
<dbReference type="Pfam" id="PF09996">
    <property type="entry name" value="DUF2237"/>
    <property type="match status" value="1"/>
</dbReference>
<proteinExistence type="predicted"/>
<dbReference type="Gene3D" id="3.30.56.110">
    <property type="entry name" value="Protein of unknown function DUF2237"/>
    <property type="match status" value="1"/>
</dbReference>
<keyword evidence="2" id="KW-1185">Reference proteome</keyword>
<dbReference type="AlphaFoldDB" id="A0A8J3AVX8"/>
<dbReference type="EMBL" id="BMDP01000002">
    <property type="protein sequence ID" value="GGI53932.1"/>
    <property type="molecule type" value="Genomic_DNA"/>
</dbReference>
<dbReference type="Proteomes" id="UP000627205">
    <property type="component" value="Unassembled WGS sequence"/>
</dbReference>
<dbReference type="PANTHER" id="PTHR37466">
    <property type="entry name" value="SLR1628 PROTEIN"/>
    <property type="match status" value="1"/>
</dbReference>